<evidence type="ECO:0000256" key="1">
    <source>
        <dbReference type="ARBA" id="ARBA00023015"/>
    </source>
</evidence>
<dbReference type="AlphaFoldDB" id="A0AAU7C467"/>
<sequence length="395" mass="45283">MEMVTEYLESLGVPATIWEYDRGQYSLQFRQGKLLLMDYLKILRRCPHKTLQFLRHSQNLYSCLIWRDQTVVFFGPVIVNVSQRYQNSNEFSSHAVMYMPKLLKTVYLEERQFLQQILVLGRLLELPIDFETISDEFHQARISRDFDAQLLKLRMSSEGGHVSYLYEREVKKAIAQGNLAALPIIFSKNINSGRIGILADNQDALRNVKNWGIISVSVNLRALFQVGLDYELVYSLNDQYVRHIESLTSYNEVLAAIEAADVDMATRCREMVDAKMTAAVSKVFWQLMSDPTADQSIDELAMAVELSSRYLGSQFKKQVGVSISQFKRLVQINHAIEDLIGTNLSMAALAERYGFADQAHFSRVFHTLTGITPKEARADAAKIADWNLYDYLFKK</sequence>
<dbReference type="Gene3D" id="1.10.10.60">
    <property type="entry name" value="Homeodomain-like"/>
    <property type="match status" value="1"/>
</dbReference>
<dbReference type="PANTHER" id="PTHR43280">
    <property type="entry name" value="ARAC-FAMILY TRANSCRIPTIONAL REGULATOR"/>
    <property type="match status" value="1"/>
</dbReference>
<protein>
    <submittedName>
        <fullName evidence="5">AraC family transcriptional regulator</fullName>
    </submittedName>
</protein>
<dbReference type="GO" id="GO:0043565">
    <property type="term" value="F:sequence-specific DNA binding"/>
    <property type="evidence" value="ECO:0007669"/>
    <property type="project" value="InterPro"/>
</dbReference>
<dbReference type="EMBL" id="CP154878">
    <property type="protein sequence ID" value="XBG95931.1"/>
    <property type="molecule type" value="Genomic_DNA"/>
</dbReference>
<dbReference type="SUPFAM" id="SSF46689">
    <property type="entry name" value="Homeodomain-like"/>
    <property type="match status" value="2"/>
</dbReference>
<dbReference type="GO" id="GO:0003700">
    <property type="term" value="F:DNA-binding transcription factor activity"/>
    <property type="evidence" value="ECO:0007669"/>
    <property type="project" value="InterPro"/>
</dbReference>
<dbReference type="SMART" id="SM00342">
    <property type="entry name" value="HTH_ARAC"/>
    <property type="match status" value="1"/>
</dbReference>
<evidence type="ECO:0000256" key="2">
    <source>
        <dbReference type="ARBA" id="ARBA00023125"/>
    </source>
</evidence>
<evidence type="ECO:0000256" key="3">
    <source>
        <dbReference type="ARBA" id="ARBA00023163"/>
    </source>
</evidence>
<keyword evidence="2" id="KW-0238">DNA-binding</keyword>
<organism evidence="5">
    <name type="scientific">Limosilactobacillus allomucosae</name>
    <dbReference type="NCBI Taxonomy" id="3142938"/>
    <lineage>
        <taxon>Bacteria</taxon>
        <taxon>Bacillati</taxon>
        <taxon>Bacillota</taxon>
        <taxon>Bacilli</taxon>
        <taxon>Lactobacillales</taxon>
        <taxon>Lactobacillaceae</taxon>
        <taxon>Limosilactobacillus</taxon>
    </lineage>
</organism>
<dbReference type="InterPro" id="IPR018060">
    <property type="entry name" value="HTH_AraC"/>
</dbReference>
<accession>A0AAU7C467</accession>
<evidence type="ECO:0000259" key="4">
    <source>
        <dbReference type="PROSITE" id="PS01124"/>
    </source>
</evidence>
<reference evidence="5" key="1">
    <citation type="submission" date="2024-04" db="EMBL/GenBank/DDBJ databases">
        <title>Limosilactobacillus allomucosae sp. nov., a novel species isolated from wild boar faecal samples as a potential probiotics for domestic pigs.</title>
        <authorList>
            <person name="Chen B."/>
        </authorList>
    </citation>
    <scope>NUCLEOTIDE SEQUENCE</scope>
    <source>
        <strain evidence="5">WILCCON 0051</strain>
    </source>
</reference>
<dbReference type="PROSITE" id="PS01124">
    <property type="entry name" value="HTH_ARAC_FAMILY_2"/>
    <property type="match status" value="1"/>
</dbReference>
<proteinExistence type="predicted"/>
<dbReference type="RefSeq" id="WP_347980607.1">
    <property type="nucleotide sequence ID" value="NZ_CP154878.1"/>
</dbReference>
<keyword evidence="1" id="KW-0805">Transcription regulation</keyword>
<feature type="domain" description="HTH araC/xylS-type" evidence="4">
    <location>
        <begin position="281"/>
        <end position="379"/>
    </location>
</feature>
<keyword evidence="3" id="KW-0804">Transcription</keyword>
<name>A0AAU7C467_9LACO</name>
<dbReference type="KEGG" id="lalo:ABC765_02060"/>
<gene>
    <name evidence="5" type="ORF">ABC765_02060</name>
</gene>
<dbReference type="InterPro" id="IPR009057">
    <property type="entry name" value="Homeodomain-like_sf"/>
</dbReference>
<evidence type="ECO:0000313" key="5">
    <source>
        <dbReference type="EMBL" id="XBG95931.1"/>
    </source>
</evidence>
<dbReference type="Pfam" id="PF12833">
    <property type="entry name" value="HTH_18"/>
    <property type="match status" value="1"/>
</dbReference>
<dbReference type="PANTHER" id="PTHR43280:SF2">
    <property type="entry name" value="HTH-TYPE TRANSCRIPTIONAL REGULATOR EXSA"/>
    <property type="match status" value="1"/>
</dbReference>